<proteinExistence type="predicted"/>
<dbReference type="Pfam" id="PF24596">
    <property type="entry name" value="DUF7620"/>
    <property type="match status" value="1"/>
</dbReference>
<protein>
    <submittedName>
        <fullName evidence="1">Uncharacterized protein</fullName>
    </submittedName>
</protein>
<evidence type="ECO:0000313" key="2">
    <source>
        <dbReference type="Proteomes" id="UP000663908"/>
    </source>
</evidence>
<gene>
    <name evidence="1" type="ORF">S1361_06295</name>
</gene>
<evidence type="ECO:0000313" key="1">
    <source>
        <dbReference type="EMBL" id="QTD96954.1"/>
    </source>
</evidence>
<accession>A0ABX7TJW8</accession>
<dbReference type="RefSeq" id="WP_425086592.1">
    <property type="nucleotide sequence ID" value="NZ_CP071839.1"/>
</dbReference>
<dbReference type="InterPro" id="IPR056037">
    <property type="entry name" value="DUF7620"/>
</dbReference>
<dbReference type="EMBL" id="CP071839">
    <property type="protein sequence ID" value="QTD96954.1"/>
    <property type="molecule type" value="Genomic_DNA"/>
</dbReference>
<reference evidence="1 2" key="1">
    <citation type="submission" date="2021-03" db="EMBL/GenBank/DDBJ databases">
        <title>Complete genome sequence of Streptomyces cyanogenus S136, producer of anticancer angucycline landomycin A.</title>
        <authorList>
            <person name="Hrab P."/>
            <person name="Ruckert C."/>
            <person name="Busche T."/>
            <person name="Ostash I."/>
            <person name="Kalinowski J."/>
            <person name="Fedorenko V."/>
            <person name="Yushchuk O."/>
            <person name="Ostash B."/>
        </authorList>
    </citation>
    <scope>NUCLEOTIDE SEQUENCE [LARGE SCALE GENOMIC DNA]</scope>
    <source>
        <strain evidence="1 2">S136</strain>
    </source>
</reference>
<sequence>MPAWIRRLIHSSDRHDPCDSEAALARACEARRAAEARRPVVEAVAARLRQAREENHFRERIEQAFRGAEQ</sequence>
<name>A0ABX7TJW8_STRCY</name>
<organism evidence="1 2">
    <name type="scientific">Streptomyces cyanogenus</name>
    <dbReference type="NCBI Taxonomy" id="80860"/>
    <lineage>
        <taxon>Bacteria</taxon>
        <taxon>Bacillati</taxon>
        <taxon>Actinomycetota</taxon>
        <taxon>Actinomycetes</taxon>
        <taxon>Kitasatosporales</taxon>
        <taxon>Streptomycetaceae</taxon>
        <taxon>Streptomyces</taxon>
    </lineage>
</organism>
<dbReference type="Proteomes" id="UP000663908">
    <property type="component" value="Chromosome"/>
</dbReference>
<keyword evidence="2" id="KW-1185">Reference proteome</keyword>